<dbReference type="GO" id="GO:0004519">
    <property type="term" value="F:endonuclease activity"/>
    <property type="evidence" value="ECO:0007669"/>
    <property type="project" value="InterPro"/>
</dbReference>
<dbReference type="InterPro" id="IPR051289">
    <property type="entry name" value="LAGLIDADG_Endonuclease"/>
</dbReference>
<feature type="domain" description="Homing endonuclease LAGLIDADG" evidence="1">
    <location>
        <begin position="31"/>
        <end position="132"/>
    </location>
</feature>
<protein>
    <recommendedName>
        <fullName evidence="1">Homing endonuclease LAGLIDADG domain-containing protein</fullName>
    </recommendedName>
</protein>
<dbReference type="PANTHER" id="PTHR36181">
    <property type="entry name" value="INTRON-ENCODED ENDONUCLEASE AI3-RELATED"/>
    <property type="match status" value="1"/>
</dbReference>
<dbReference type="InterPro" id="IPR027434">
    <property type="entry name" value="Homing_endonucl"/>
</dbReference>
<reference evidence="2" key="2">
    <citation type="journal article" date="2019" name="Mol. Phylogenet. Evol.">
        <title>Reassessment of the classification of bryopsidales (chlorophyta) based on chloroplast phylogenomic analyses.</title>
        <authorList>
            <person name="Cremen M.C."/>
            <person name="Leliaert F."/>
            <person name="West J."/>
            <person name="Lam D.W."/>
            <person name="Shimada S."/>
            <person name="Lopez-Bautista J.M."/>
            <person name="Verbruggen H."/>
        </authorList>
    </citation>
    <scope>NUCLEOTIDE SEQUENCE</scope>
</reference>
<gene>
    <name evidence="2" type="primary">orf180</name>
</gene>
<reference evidence="2" key="1">
    <citation type="submission" date="2018-07" db="EMBL/GenBank/DDBJ databases">
        <authorList>
            <person name="Quirk P.G."/>
            <person name="Krulwich T.A."/>
        </authorList>
    </citation>
    <scope>NUCLEOTIDE SEQUENCE</scope>
</reference>
<dbReference type="Gene3D" id="3.10.28.10">
    <property type="entry name" value="Homing endonucleases"/>
    <property type="match status" value="1"/>
</dbReference>
<geneLocation type="chloroplast" evidence="2"/>
<keyword evidence="2" id="KW-0934">Plastid</keyword>
<name>A0A386AXW0_9CHLO</name>
<dbReference type="AlphaFoldDB" id="A0A386AXW0"/>
<dbReference type="GO" id="GO:0005739">
    <property type="term" value="C:mitochondrion"/>
    <property type="evidence" value="ECO:0007669"/>
    <property type="project" value="UniProtKB-ARBA"/>
</dbReference>
<sequence length="180" mass="20981">MNTKFTKRYQQVLKNFKQSPPPITQNYEYFLAGFIEGEGSLCASVKQTGETFKVDPEFNIAQHESGVVHLIGIMHLFKTGNIGFNSGSQATYVYKMTNRKALKEKFVPYYKKYVWPYACETKRYTFQQLCKILNLFEQKEHLKQEGLALKILPIVYQMNSSKGKERKWKLEDLQAKILDS</sequence>
<evidence type="ECO:0000259" key="1">
    <source>
        <dbReference type="Pfam" id="PF00961"/>
    </source>
</evidence>
<keyword evidence="2" id="KW-0150">Chloroplast</keyword>
<dbReference type="PANTHER" id="PTHR36181:SF2">
    <property type="entry name" value="INTRON-ENCODED ENDONUCLEASE AI3-RELATED"/>
    <property type="match status" value="1"/>
</dbReference>
<dbReference type="Pfam" id="PF00961">
    <property type="entry name" value="LAGLIDADG_1"/>
    <property type="match status" value="1"/>
</dbReference>
<dbReference type="EMBL" id="MH591093">
    <property type="protein sequence ID" value="AYC64286.1"/>
    <property type="molecule type" value="Genomic_DNA"/>
</dbReference>
<accession>A0A386AXW0</accession>
<dbReference type="InterPro" id="IPR004860">
    <property type="entry name" value="LAGLIDADG_dom"/>
</dbReference>
<organism evidence="2">
    <name type="scientific">Pseudochlorodesmis sp. HV01306a</name>
    <dbReference type="NCBI Taxonomy" id="2358488"/>
    <lineage>
        <taxon>Eukaryota</taxon>
        <taxon>Viridiplantae</taxon>
        <taxon>Chlorophyta</taxon>
        <taxon>core chlorophytes</taxon>
        <taxon>Ulvophyceae</taxon>
        <taxon>TCBD clade</taxon>
        <taxon>Bryopsidales</taxon>
        <taxon>Bryopsidineae</taxon>
        <taxon>Bryopsidaceae</taxon>
        <taxon>Pseudochlorodesmis</taxon>
    </lineage>
</organism>
<dbReference type="SUPFAM" id="SSF55608">
    <property type="entry name" value="Homing endonucleases"/>
    <property type="match status" value="1"/>
</dbReference>
<proteinExistence type="predicted"/>
<evidence type="ECO:0000313" key="2">
    <source>
        <dbReference type="EMBL" id="AYC64286.1"/>
    </source>
</evidence>